<comment type="caution">
    <text evidence="3">The sequence shown here is derived from an EMBL/GenBank/DDBJ whole genome shotgun (WGS) entry which is preliminary data.</text>
</comment>
<dbReference type="InterPro" id="IPR029058">
    <property type="entry name" value="AB_hydrolase_fold"/>
</dbReference>
<dbReference type="InterPro" id="IPR050300">
    <property type="entry name" value="GDXG_lipolytic_enzyme"/>
</dbReference>
<dbReference type="SUPFAM" id="SSF53474">
    <property type="entry name" value="alpha/beta-Hydrolases"/>
    <property type="match status" value="1"/>
</dbReference>
<dbReference type="AlphaFoldDB" id="A0A9P7ZTK8"/>
<dbReference type="Proteomes" id="UP000887229">
    <property type="component" value="Unassembled WGS sequence"/>
</dbReference>
<feature type="domain" description="Alpha/beta hydrolase fold-3" evidence="2">
    <location>
        <begin position="102"/>
        <end position="324"/>
    </location>
</feature>
<sequence>MTVDPELQKGRLAIKAEDYPGLDPAWIEMWNEHGGADMVRADEVTIEEVRKSPGKYGFSYPTWAGPAVHEVRDIQIPVTQPAGEIAIRVYSPAGSGPFPVHLNFHGGGWVLGGLQSEAAWCRHMSNMTNMTVIDVDYRMGPEHKFPAAIYDCWDAVKWTIENAKTLNIDPKSVSFGGLSAGGHMSAVLAHFARDEGIDIKLSLMIVPATDMRYCSPKIQTLDSSHYPYESARQWRDVPWSPLSREQWFLKYWLGEDADEQERCLDTWLCTPMLAPNLENLPPAHIVTAEFDLERDEGEAYGAKMLAAGNQVTMKRYEGVPHAFAHYNHPQRGLAKSFEFIEDTAALLASVHYGL</sequence>
<keyword evidence="4" id="KW-1185">Reference proteome</keyword>
<dbReference type="GO" id="GO:0016787">
    <property type="term" value="F:hydrolase activity"/>
    <property type="evidence" value="ECO:0007669"/>
    <property type="project" value="UniProtKB-KW"/>
</dbReference>
<evidence type="ECO:0000259" key="2">
    <source>
        <dbReference type="Pfam" id="PF07859"/>
    </source>
</evidence>
<dbReference type="Gene3D" id="3.40.50.1820">
    <property type="entry name" value="alpha/beta hydrolase"/>
    <property type="match status" value="1"/>
</dbReference>
<reference evidence="3" key="1">
    <citation type="journal article" date="2021" name="IMA Fungus">
        <title>Genomic characterization of three marine fungi, including Emericellopsis atlantica sp. nov. with signatures of a generalist lifestyle and marine biomass degradation.</title>
        <authorList>
            <person name="Hagestad O.C."/>
            <person name="Hou L."/>
            <person name="Andersen J.H."/>
            <person name="Hansen E.H."/>
            <person name="Altermark B."/>
            <person name="Li C."/>
            <person name="Kuhnert E."/>
            <person name="Cox R.J."/>
            <person name="Crous P.W."/>
            <person name="Spatafora J.W."/>
            <person name="Lail K."/>
            <person name="Amirebrahimi M."/>
            <person name="Lipzen A."/>
            <person name="Pangilinan J."/>
            <person name="Andreopoulos W."/>
            <person name="Hayes R.D."/>
            <person name="Ng V."/>
            <person name="Grigoriev I.V."/>
            <person name="Jackson S.A."/>
            <person name="Sutton T.D.S."/>
            <person name="Dobson A.D.W."/>
            <person name="Rama T."/>
        </authorList>
    </citation>
    <scope>NUCLEOTIDE SEQUENCE</scope>
    <source>
        <strain evidence="3">TS7</strain>
    </source>
</reference>
<evidence type="ECO:0000256" key="1">
    <source>
        <dbReference type="ARBA" id="ARBA00022801"/>
    </source>
</evidence>
<dbReference type="PANTHER" id="PTHR48081:SF8">
    <property type="entry name" value="ALPHA_BETA HYDROLASE FOLD-3 DOMAIN-CONTAINING PROTEIN-RELATED"/>
    <property type="match status" value="1"/>
</dbReference>
<proteinExistence type="predicted"/>
<organism evidence="3 4">
    <name type="scientific">Emericellopsis atlantica</name>
    <dbReference type="NCBI Taxonomy" id="2614577"/>
    <lineage>
        <taxon>Eukaryota</taxon>
        <taxon>Fungi</taxon>
        <taxon>Dikarya</taxon>
        <taxon>Ascomycota</taxon>
        <taxon>Pezizomycotina</taxon>
        <taxon>Sordariomycetes</taxon>
        <taxon>Hypocreomycetidae</taxon>
        <taxon>Hypocreales</taxon>
        <taxon>Bionectriaceae</taxon>
        <taxon>Emericellopsis</taxon>
    </lineage>
</organism>
<name>A0A9P7ZTK8_9HYPO</name>
<dbReference type="Pfam" id="PF07859">
    <property type="entry name" value="Abhydrolase_3"/>
    <property type="match status" value="1"/>
</dbReference>
<evidence type="ECO:0000313" key="3">
    <source>
        <dbReference type="EMBL" id="KAG9258124.1"/>
    </source>
</evidence>
<dbReference type="OrthoDB" id="408631at2759"/>
<evidence type="ECO:0000313" key="4">
    <source>
        <dbReference type="Proteomes" id="UP000887229"/>
    </source>
</evidence>
<dbReference type="PANTHER" id="PTHR48081">
    <property type="entry name" value="AB HYDROLASE SUPERFAMILY PROTEIN C4A8.06C"/>
    <property type="match status" value="1"/>
</dbReference>
<dbReference type="GeneID" id="70296420"/>
<dbReference type="InterPro" id="IPR013094">
    <property type="entry name" value="AB_hydrolase_3"/>
</dbReference>
<gene>
    <name evidence="3" type="ORF">F5Z01DRAFT_679368</name>
</gene>
<keyword evidence="1 3" id="KW-0378">Hydrolase</keyword>
<accession>A0A9P7ZTK8</accession>
<protein>
    <submittedName>
        <fullName evidence="3">Alpha/beta hydrolase fold-domain-containing protein</fullName>
    </submittedName>
</protein>
<dbReference type="EMBL" id="MU251244">
    <property type="protein sequence ID" value="KAG9258124.1"/>
    <property type="molecule type" value="Genomic_DNA"/>
</dbReference>
<dbReference type="RefSeq" id="XP_046122048.1">
    <property type="nucleotide sequence ID" value="XM_046265517.1"/>
</dbReference>